<accession>A0ABT1I853</accession>
<gene>
    <name evidence="1" type="ORF">LV75_001300</name>
</gene>
<dbReference type="EMBL" id="JAMTCO010000003">
    <property type="protein sequence ID" value="MCP2268813.1"/>
    <property type="molecule type" value="Genomic_DNA"/>
</dbReference>
<evidence type="ECO:0000313" key="1">
    <source>
        <dbReference type="EMBL" id="MCP2268813.1"/>
    </source>
</evidence>
<comment type="caution">
    <text evidence="1">The sequence shown here is derived from an EMBL/GenBank/DDBJ whole genome shotgun (WGS) entry which is preliminary data.</text>
</comment>
<dbReference type="Proteomes" id="UP001205185">
    <property type="component" value="Unassembled WGS sequence"/>
</dbReference>
<evidence type="ECO:0000313" key="2">
    <source>
        <dbReference type="Proteomes" id="UP001205185"/>
    </source>
</evidence>
<proteinExistence type="predicted"/>
<reference evidence="1 2" key="1">
    <citation type="submission" date="2022-06" db="EMBL/GenBank/DDBJ databases">
        <title>Genomic Encyclopedia of Archaeal and Bacterial Type Strains, Phase II (KMG-II): from individual species to whole genera.</title>
        <authorList>
            <person name="Goeker M."/>
        </authorList>
    </citation>
    <scope>NUCLEOTIDE SEQUENCE [LARGE SCALE GENOMIC DNA]</scope>
    <source>
        <strain evidence="1 2">DSM 44255</strain>
    </source>
</reference>
<protein>
    <submittedName>
        <fullName evidence="1">Uncharacterized protein</fullName>
    </submittedName>
</protein>
<name>A0ABT1I853_9PSEU</name>
<keyword evidence="2" id="KW-1185">Reference proteome</keyword>
<dbReference type="RefSeq" id="WP_253885740.1">
    <property type="nucleotide sequence ID" value="NZ_BAAAVB010000001.1"/>
</dbReference>
<organism evidence="1 2">
    <name type="scientific">Actinokineospora diospyrosa</name>
    <dbReference type="NCBI Taxonomy" id="103728"/>
    <lineage>
        <taxon>Bacteria</taxon>
        <taxon>Bacillati</taxon>
        <taxon>Actinomycetota</taxon>
        <taxon>Actinomycetes</taxon>
        <taxon>Pseudonocardiales</taxon>
        <taxon>Pseudonocardiaceae</taxon>
        <taxon>Actinokineospora</taxon>
    </lineage>
</organism>
<sequence>MSAERLTAEDGSFARVPARLYWPGGIAPERAGAVVTGYEALIISRLATAVARQGGAALARRFAAVARDGGLVSGLWWLIAALRGVAGVTGLVAVLRGLVEAVESGEPRQVVLRTIAVIEAARP</sequence>